<dbReference type="InterPro" id="IPR045324">
    <property type="entry name" value="Small_multidrug_res"/>
</dbReference>
<accession>A0A7X0IFY9</accession>
<dbReference type="EMBL" id="JACHIU010000001">
    <property type="protein sequence ID" value="MBB6473859.1"/>
    <property type="molecule type" value="Genomic_DNA"/>
</dbReference>
<evidence type="ECO:0000256" key="7">
    <source>
        <dbReference type="RuleBase" id="RU003942"/>
    </source>
</evidence>
<evidence type="ECO:0000313" key="10">
    <source>
        <dbReference type="Proteomes" id="UP000555564"/>
    </source>
</evidence>
<keyword evidence="3" id="KW-1003">Cell membrane</keyword>
<organism evidence="9 10">
    <name type="scientific">Sphaerisporangium rubeum</name>
    <dbReference type="NCBI Taxonomy" id="321317"/>
    <lineage>
        <taxon>Bacteria</taxon>
        <taxon>Bacillati</taxon>
        <taxon>Actinomycetota</taxon>
        <taxon>Actinomycetes</taxon>
        <taxon>Streptosporangiales</taxon>
        <taxon>Streptosporangiaceae</taxon>
        <taxon>Sphaerisporangium</taxon>
    </lineage>
</organism>
<keyword evidence="5 8" id="KW-1133">Transmembrane helix</keyword>
<comment type="subcellular location">
    <subcellularLocation>
        <location evidence="1 7">Cell membrane</location>
        <topology evidence="1 7">Multi-pass membrane protein</topology>
    </subcellularLocation>
</comment>
<dbReference type="Pfam" id="PF00893">
    <property type="entry name" value="Multi_Drug_Res"/>
    <property type="match status" value="1"/>
</dbReference>
<feature type="transmembrane region" description="Helical" evidence="8">
    <location>
        <begin position="26"/>
        <end position="46"/>
    </location>
</feature>
<protein>
    <submittedName>
        <fullName evidence="9">Small multidrug resistance pump</fullName>
    </submittedName>
</protein>
<sequence length="107" mass="10780">MAWVLLAAAIACEVLATSALKLSDGFSRTGWSVVVVTGYIASFALLAQVLRLKMEVGVAYAVWAGVGTAAIALIGVLFLGEGLSPAKVGGIILIIAGAVLLNLAGSH</sequence>
<evidence type="ECO:0000256" key="1">
    <source>
        <dbReference type="ARBA" id="ARBA00004651"/>
    </source>
</evidence>
<gene>
    <name evidence="9" type="ORF">BJ992_003290</name>
</gene>
<proteinExistence type="inferred from homology"/>
<feature type="transmembrane region" description="Helical" evidence="8">
    <location>
        <begin position="58"/>
        <end position="80"/>
    </location>
</feature>
<keyword evidence="2" id="KW-0813">Transport</keyword>
<evidence type="ECO:0000256" key="2">
    <source>
        <dbReference type="ARBA" id="ARBA00022448"/>
    </source>
</evidence>
<reference evidence="9 10" key="1">
    <citation type="submission" date="2020-08" db="EMBL/GenBank/DDBJ databases">
        <title>Sequencing the genomes of 1000 actinobacteria strains.</title>
        <authorList>
            <person name="Klenk H.-P."/>
        </authorList>
    </citation>
    <scope>NUCLEOTIDE SEQUENCE [LARGE SCALE GENOMIC DNA]</scope>
    <source>
        <strain evidence="9 10">DSM 44936</strain>
    </source>
</reference>
<dbReference type="Gene3D" id="1.10.3730.20">
    <property type="match status" value="1"/>
</dbReference>
<evidence type="ECO:0000256" key="3">
    <source>
        <dbReference type="ARBA" id="ARBA00022475"/>
    </source>
</evidence>
<evidence type="ECO:0000256" key="5">
    <source>
        <dbReference type="ARBA" id="ARBA00022989"/>
    </source>
</evidence>
<feature type="transmembrane region" description="Helical" evidence="8">
    <location>
        <begin position="86"/>
        <end position="104"/>
    </location>
</feature>
<evidence type="ECO:0000256" key="4">
    <source>
        <dbReference type="ARBA" id="ARBA00022692"/>
    </source>
</evidence>
<dbReference type="RefSeq" id="WP_184981890.1">
    <property type="nucleotide sequence ID" value="NZ_BAAALO010000090.1"/>
</dbReference>
<evidence type="ECO:0000313" key="9">
    <source>
        <dbReference type="EMBL" id="MBB6473859.1"/>
    </source>
</evidence>
<dbReference type="InterPro" id="IPR000390">
    <property type="entry name" value="Small_drug/metabolite_transptr"/>
</dbReference>
<keyword evidence="4 7" id="KW-0812">Transmembrane</keyword>
<dbReference type="InterPro" id="IPR037185">
    <property type="entry name" value="EmrE-like"/>
</dbReference>
<dbReference type="AlphaFoldDB" id="A0A7X0IFY9"/>
<dbReference type="SUPFAM" id="SSF103481">
    <property type="entry name" value="Multidrug resistance efflux transporter EmrE"/>
    <property type="match status" value="1"/>
</dbReference>
<dbReference type="GO" id="GO:0005886">
    <property type="term" value="C:plasma membrane"/>
    <property type="evidence" value="ECO:0007669"/>
    <property type="project" value="UniProtKB-SubCell"/>
</dbReference>
<dbReference type="FunFam" id="1.10.3730.20:FF:000001">
    <property type="entry name" value="Quaternary ammonium compound resistance transporter SugE"/>
    <property type="match status" value="1"/>
</dbReference>
<comment type="caution">
    <text evidence="9">The sequence shown here is derived from an EMBL/GenBank/DDBJ whole genome shotgun (WGS) entry which is preliminary data.</text>
</comment>
<keyword evidence="10" id="KW-1185">Reference proteome</keyword>
<dbReference type="PANTHER" id="PTHR30561:SF1">
    <property type="entry name" value="MULTIDRUG TRANSPORTER EMRE"/>
    <property type="match status" value="1"/>
</dbReference>
<keyword evidence="6 8" id="KW-0472">Membrane</keyword>
<evidence type="ECO:0000256" key="8">
    <source>
        <dbReference type="SAM" id="Phobius"/>
    </source>
</evidence>
<dbReference type="GO" id="GO:0022857">
    <property type="term" value="F:transmembrane transporter activity"/>
    <property type="evidence" value="ECO:0007669"/>
    <property type="project" value="InterPro"/>
</dbReference>
<dbReference type="PANTHER" id="PTHR30561">
    <property type="entry name" value="SMR FAMILY PROTON-DEPENDENT DRUG EFFLUX TRANSPORTER SUGE"/>
    <property type="match status" value="1"/>
</dbReference>
<dbReference type="Proteomes" id="UP000555564">
    <property type="component" value="Unassembled WGS sequence"/>
</dbReference>
<name>A0A7X0IFY9_9ACTN</name>
<comment type="similarity">
    <text evidence="7">Belongs to the drug/metabolite transporter (DMT) superfamily. Small multidrug resistance (SMR) (TC 2.A.7.1) family.</text>
</comment>
<evidence type="ECO:0000256" key="6">
    <source>
        <dbReference type="ARBA" id="ARBA00023136"/>
    </source>
</evidence>